<accession>A0A4V3D074</accession>
<evidence type="ECO:0000313" key="3">
    <source>
        <dbReference type="EMBL" id="TDQ04655.1"/>
    </source>
</evidence>
<keyword evidence="2" id="KW-1133">Transmembrane helix</keyword>
<protein>
    <recommendedName>
        <fullName evidence="5">CU044_5270 family protein</fullName>
    </recommendedName>
</protein>
<comment type="caution">
    <text evidence="3">The sequence shown here is derived from an EMBL/GenBank/DDBJ whole genome shotgun (WGS) entry which is preliminary data.</text>
</comment>
<gene>
    <name evidence="3" type="ORF">EV186_101610</name>
</gene>
<evidence type="ECO:0000256" key="2">
    <source>
        <dbReference type="SAM" id="Phobius"/>
    </source>
</evidence>
<dbReference type="EMBL" id="SNXZ01000001">
    <property type="protein sequence ID" value="TDQ04655.1"/>
    <property type="molecule type" value="Genomic_DNA"/>
</dbReference>
<evidence type="ECO:0008006" key="5">
    <source>
        <dbReference type="Google" id="ProtNLM"/>
    </source>
</evidence>
<evidence type="ECO:0000313" key="4">
    <source>
        <dbReference type="Proteomes" id="UP000295444"/>
    </source>
</evidence>
<dbReference type="Proteomes" id="UP000295444">
    <property type="component" value="Unassembled WGS sequence"/>
</dbReference>
<keyword evidence="2" id="KW-0812">Transmembrane</keyword>
<feature type="region of interest" description="Disordered" evidence="1">
    <location>
        <begin position="164"/>
        <end position="191"/>
    </location>
</feature>
<dbReference type="RefSeq" id="WP_133847529.1">
    <property type="nucleotide sequence ID" value="NZ_SNXZ01000001.1"/>
</dbReference>
<evidence type="ECO:0000256" key="1">
    <source>
        <dbReference type="SAM" id="MobiDB-lite"/>
    </source>
</evidence>
<feature type="transmembrane region" description="Helical" evidence="2">
    <location>
        <begin position="66"/>
        <end position="88"/>
    </location>
</feature>
<organism evidence="3 4">
    <name type="scientific">Labedaea rhizosphaerae</name>
    <dbReference type="NCBI Taxonomy" id="598644"/>
    <lineage>
        <taxon>Bacteria</taxon>
        <taxon>Bacillati</taxon>
        <taxon>Actinomycetota</taxon>
        <taxon>Actinomycetes</taxon>
        <taxon>Pseudonocardiales</taxon>
        <taxon>Pseudonocardiaceae</taxon>
        <taxon>Labedaea</taxon>
    </lineage>
</organism>
<keyword evidence="2" id="KW-0472">Membrane</keyword>
<proteinExistence type="predicted"/>
<keyword evidence="4" id="KW-1185">Reference proteome</keyword>
<sequence length="336" mass="36398">MAEITDDRLDELLGGFRADVPEPSTQTIDDLRADLLAATVPPEVRPLAPDAVRPLRPTTPRGRRRALIGLLAAAAVVAALAIGAVAFLPHADEITVGGSHAVGLPPMPDKPINRAGELSRHVTMPKLGPGQYLYLRDATTQYPTASGPGGTVTGEQWVTYDPKDQWREHRTSTGEAQGGTDRNQPEDWRGPGTDIGNGNTAAMRALPSDPAQLYRWLAKKFAHDQDAPTKAVNYLFHSLYVDYSIPAATKAAMYEVLGYLPGVQVTRTTLPDHTQVTVLTRMYEGLRVQLFVDPRDGHVAGYRDIAAEDQNGVKAGYVILVGYNTMSVVDSIESRP</sequence>
<name>A0A4V3D074_LABRH</name>
<dbReference type="OrthoDB" id="3387554at2"/>
<dbReference type="AlphaFoldDB" id="A0A4V3D074"/>
<reference evidence="3 4" key="1">
    <citation type="submission" date="2019-03" db="EMBL/GenBank/DDBJ databases">
        <title>Genomic Encyclopedia of Type Strains, Phase IV (KMG-IV): sequencing the most valuable type-strain genomes for metagenomic binning, comparative biology and taxonomic classification.</title>
        <authorList>
            <person name="Goeker M."/>
        </authorList>
    </citation>
    <scope>NUCLEOTIDE SEQUENCE [LARGE SCALE GENOMIC DNA]</scope>
    <source>
        <strain evidence="3 4">DSM 45361</strain>
    </source>
</reference>